<sequence length="854" mass="98767">MDFKKFYKSLFFSIFFFSVTSLFAQTTVVTGTVTDATNKQTLPYVVVAFTGTTNGVPTDNDGKYRLVTNNPNYKQIKISFLGYKDAFLTVIPGKEQVINVKLFPASTQLNEVVVKSGKKPKYRNKDNPAVELIRKVIENKEKNRPEAYDYVEYREYDKMMFSLSNVSAKFSDRKFFRKYKFILDNRDSSLIPGKSLLPLYLDEKLIQTYYRKNPEKTRETVLGQKGVNFGGSIDNEGVTQYFKHLYSKVNIYDNNIFLITSQFLSPISDNSPNYYKFFISDTVTDANNKKLVELSFTPRNTNDVLFEGKIYITLDGNYAVEKATLSVNKNININFIRSIRVDLEFEQNPDGRYHLSRSNTLADFGASKKDAKSGLFGMRTITYKNYIVNKPHPDTTYSAPTEFELSDEVKHRSDAFWNQNRLDTLSTAESKVYKNVDSLRNMPSFKRTMDIATLLLAGYKGFGWFEMGPASTFYSFNPVEGLRLRLGGRTTAELSKRYYFETYAAYGFKDERAKYFLSATYSLNNKSVYRFPQDYFRISYQHDTKIPGQSLQFVQEDNFLLSFKRGVSDKYLYDDFYRLDYVHELANHLSFAGGFKKWTQEPAGSLYFNNIVNGLPNSIHTLTTTELTGSIRYAPHEEFYQGKLYRVPIPNKYPQLELDFAAGVKNFFGGEYNYQRLDARIDKRLYESQLGYADINVSAGKLFGQVPFPLLTIHQANQTYAYDLNAYNLMNFLEFTSDHYESIRIDQHFMGFIFNKIPLFKKLKWREVASIKALYGGVTDKNNPSLHPSLYQFPVDANGQQITYALGKTPYVEGSVGIENIFKFIRIDFVKRFNYLDHPDVASWGFRTRVKFDF</sequence>
<keyword evidence="1" id="KW-0732">Signal</keyword>
<feature type="chain" id="PRO_5011557364" evidence="1">
    <location>
        <begin position="25"/>
        <end position="854"/>
    </location>
</feature>
<dbReference type="Pfam" id="PF18939">
    <property type="entry name" value="DUF5686"/>
    <property type="match status" value="1"/>
</dbReference>
<reference evidence="2 3" key="1">
    <citation type="submission" date="2016-10" db="EMBL/GenBank/DDBJ databases">
        <authorList>
            <person name="de Groot N.N."/>
        </authorList>
    </citation>
    <scope>NUCLEOTIDE SEQUENCE [LARGE SCALE GENOMIC DNA]</scope>
    <source>
        <strain evidence="2 3">47C3B</strain>
    </source>
</reference>
<name>A0A1G7HS07_9SPHI</name>
<evidence type="ECO:0000256" key="1">
    <source>
        <dbReference type="SAM" id="SignalP"/>
    </source>
</evidence>
<dbReference type="OrthoDB" id="983143at2"/>
<proteinExistence type="predicted"/>
<dbReference type="EMBL" id="FNAI01000012">
    <property type="protein sequence ID" value="SDF03074.1"/>
    <property type="molecule type" value="Genomic_DNA"/>
</dbReference>
<feature type="signal peptide" evidence="1">
    <location>
        <begin position="1"/>
        <end position="24"/>
    </location>
</feature>
<dbReference type="Pfam" id="PF13715">
    <property type="entry name" value="CarbopepD_reg_2"/>
    <property type="match status" value="1"/>
</dbReference>
<dbReference type="Gene3D" id="2.60.40.1120">
    <property type="entry name" value="Carboxypeptidase-like, regulatory domain"/>
    <property type="match status" value="1"/>
</dbReference>
<dbReference type="RefSeq" id="WP_091152716.1">
    <property type="nucleotide sequence ID" value="NZ_FNAI01000012.1"/>
</dbReference>
<dbReference type="STRING" id="1391627.SAMN05216464_1122"/>
<keyword evidence="3" id="KW-1185">Reference proteome</keyword>
<protein>
    <submittedName>
        <fullName evidence="2">CarboxypepD_reg-like domain-containing protein</fullName>
    </submittedName>
</protein>
<dbReference type="AlphaFoldDB" id="A0A1G7HS07"/>
<evidence type="ECO:0000313" key="2">
    <source>
        <dbReference type="EMBL" id="SDF03074.1"/>
    </source>
</evidence>
<dbReference type="SUPFAM" id="SSF49464">
    <property type="entry name" value="Carboxypeptidase regulatory domain-like"/>
    <property type="match status" value="1"/>
</dbReference>
<evidence type="ECO:0000313" key="3">
    <source>
        <dbReference type="Proteomes" id="UP000199072"/>
    </source>
</evidence>
<gene>
    <name evidence="2" type="ORF">SAMN05216464_1122</name>
</gene>
<dbReference type="InterPro" id="IPR008969">
    <property type="entry name" value="CarboxyPept-like_regulatory"/>
</dbReference>
<organism evidence="2 3">
    <name type="scientific">Mucilaginibacter pineti</name>
    <dbReference type="NCBI Taxonomy" id="1391627"/>
    <lineage>
        <taxon>Bacteria</taxon>
        <taxon>Pseudomonadati</taxon>
        <taxon>Bacteroidota</taxon>
        <taxon>Sphingobacteriia</taxon>
        <taxon>Sphingobacteriales</taxon>
        <taxon>Sphingobacteriaceae</taxon>
        <taxon>Mucilaginibacter</taxon>
    </lineage>
</organism>
<dbReference type="Proteomes" id="UP000199072">
    <property type="component" value="Unassembled WGS sequence"/>
</dbReference>
<dbReference type="InterPro" id="IPR043741">
    <property type="entry name" value="DUF5686"/>
</dbReference>
<accession>A0A1G7HS07</accession>